<keyword evidence="7" id="KW-0449">Lipoprotein</keyword>
<evidence type="ECO:0000313" key="12">
    <source>
        <dbReference type="Proteomes" id="UP000297910"/>
    </source>
</evidence>
<evidence type="ECO:0000256" key="1">
    <source>
        <dbReference type="ARBA" id="ARBA00004609"/>
    </source>
</evidence>
<proteinExistence type="predicted"/>
<sequence>MARLTALLGLATVVSQCSAHFLLNYPPTYGFDDDAEGTAPCGGFTVGFDNNVTDFHVDGDSIAMTSTHPTTTWLFRAMLGNDTAAANWTNLMPSVQQTGLGAFCEPTITVPSTFAGSQGVINVVADGPDGLLYQCAAVSFVTGSATAAPTSCKNATGVSASYAADAALSSLPASATATATASASGTSGTAAATSSSAAGALAVAPMAYGAMGSLMWVGSIGVASFAAFLL</sequence>
<dbReference type="GO" id="GO:0005886">
    <property type="term" value="C:plasma membrane"/>
    <property type="evidence" value="ECO:0007669"/>
    <property type="project" value="UniProtKB-SubCell"/>
</dbReference>
<keyword evidence="6" id="KW-0325">Glycoprotein</keyword>
<evidence type="ECO:0000256" key="2">
    <source>
        <dbReference type="ARBA" id="ARBA00022475"/>
    </source>
</evidence>
<evidence type="ECO:0000256" key="8">
    <source>
        <dbReference type="SAM" id="Phobius"/>
    </source>
</evidence>
<keyword evidence="12" id="KW-1185">Reference proteome</keyword>
<dbReference type="InterPro" id="IPR046530">
    <property type="entry name" value="BIM1-like_dom"/>
</dbReference>
<dbReference type="GO" id="GO:0098552">
    <property type="term" value="C:side of membrane"/>
    <property type="evidence" value="ECO:0007669"/>
    <property type="project" value="UniProtKB-KW"/>
</dbReference>
<evidence type="ECO:0000256" key="9">
    <source>
        <dbReference type="SAM" id="SignalP"/>
    </source>
</evidence>
<evidence type="ECO:0000256" key="3">
    <source>
        <dbReference type="ARBA" id="ARBA00022622"/>
    </source>
</evidence>
<keyword evidence="3" id="KW-0336">GPI-anchor</keyword>
<dbReference type="Proteomes" id="UP000297910">
    <property type="component" value="Unassembled WGS sequence"/>
</dbReference>
<gene>
    <name evidence="11" type="ORF">BPAE_0063g00270</name>
</gene>
<evidence type="ECO:0000259" key="10">
    <source>
        <dbReference type="Pfam" id="PF20238"/>
    </source>
</evidence>
<keyword evidence="4 9" id="KW-0732">Signal</keyword>
<keyword evidence="2" id="KW-1003">Cell membrane</keyword>
<dbReference type="Pfam" id="PF20238">
    <property type="entry name" value="BIM1-like_dom"/>
    <property type="match status" value="1"/>
</dbReference>
<keyword evidence="8" id="KW-0812">Transmembrane</keyword>
<comment type="caution">
    <text evidence="11">The sequence shown here is derived from an EMBL/GenBank/DDBJ whole genome shotgun (WGS) entry which is preliminary data.</text>
</comment>
<dbReference type="EMBL" id="PQXI01000063">
    <property type="protein sequence ID" value="TGO26258.1"/>
    <property type="molecule type" value="Genomic_DNA"/>
</dbReference>
<feature type="domain" description="Copper acquisition factor BIM1-like" evidence="10">
    <location>
        <begin position="18"/>
        <end position="157"/>
    </location>
</feature>
<keyword evidence="8" id="KW-1133">Transmembrane helix</keyword>
<protein>
    <recommendedName>
        <fullName evidence="10">Copper acquisition factor BIM1-like domain-containing protein</fullName>
    </recommendedName>
</protein>
<evidence type="ECO:0000256" key="5">
    <source>
        <dbReference type="ARBA" id="ARBA00023136"/>
    </source>
</evidence>
<evidence type="ECO:0000256" key="4">
    <source>
        <dbReference type="ARBA" id="ARBA00022729"/>
    </source>
</evidence>
<evidence type="ECO:0000256" key="6">
    <source>
        <dbReference type="ARBA" id="ARBA00023180"/>
    </source>
</evidence>
<accession>A0A4Z1FRM5</accession>
<feature type="chain" id="PRO_5021287964" description="Copper acquisition factor BIM1-like domain-containing protein" evidence="9">
    <location>
        <begin position="20"/>
        <end position="230"/>
    </location>
</feature>
<dbReference type="PANTHER" id="PTHR34992:SF1">
    <property type="entry name" value="COPPER ACQUISITION FACTOR BIM1-LIKE DOMAIN-CONTAINING PROTEIN"/>
    <property type="match status" value="1"/>
</dbReference>
<evidence type="ECO:0000256" key="7">
    <source>
        <dbReference type="ARBA" id="ARBA00023288"/>
    </source>
</evidence>
<organism evidence="11 12">
    <name type="scientific">Botrytis paeoniae</name>
    <dbReference type="NCBI Taxonomy" id="278948"/>
    <lineage>
        <taxon>Eukaryota</taxon>
        <taxon>Fungi</taxon>
        <taxon>Dikarya</taxon>
        <taxon>Ascomycota</taxon>
        <taxon>Pezizomycotina</taxon>
        <taxon>Leotiomycetes</taxon>
        <taxon>Helotiales</taxon>
        <taxon>Sclerotiniaceae</taxon>
        <taxon>Botrytis</taxon>
    </lineage>
</organism>
<dbReference type="AlphaFoldDB" id="A0A4Z1FRM5"/>
<feature type="signal peptide" evidence="9">
    <location>
        <begin position="1"/>
        <end position="19"/>
    </location>
</feature>
<dbReference type="CDD" id="cd21176">
    <property type="entry name" value="LPMO_auxiliary-like"/>
    <property type="match status" value="1"/>
</dbReference>
<name>A0A4Z1FRM5_9HELO</name>
<dbReference type="PANTHER" id="PTHR34992">
    <property type="entry name" value="HYPHAL ANASTAMOSIS-7 PROTEIN"/>
    <property type="match status" value="1"/>
</dbReference>
<dbReference type="InterPro" id="IPR046936">
    <property type="entry name" value="BIM1-like"/>
</dbReference>
<reference evidence="11 12" key="1">
    <citation type="submission" date="2017-12" db="EMBL/GenBank/DDBJ databases">
        <title>Comparative genomics of Botrytis spp.</title>
        <authorList>
            <person name="Valero-Jimenez C.A."/>
            <person name="Tapia P."/>
            <person name="Veloso J."/>
            <person name="Silva-Moreno E."/>
            <person name="Staats M."/>
            <person name="Valdes J.H."/>
            <person name="Van Kan J.A.L."/>
        </authorList>
    </citation>
    <scope>NUCLEOTIDE SEQUENCE [LARGE SCALE GENOMIC DNA]</scope>
    <source>
        <strain evidence="11 12">Bp0003</strain>
    </source>
</reference>
<evidence type="ECO:0000313" key="11">
    <source>
        <dbReference type="EMBL" id="TGO26258.1"/>
    </source>
</evidence>
<keyword evidence="5 8" id="KW-0472">Membrane</keyword>
<feature type="transmembrane region" description="Helical" evidence="8">
    <location>
        <begin position="206"/>
        <end position="229"/>
    </location>
</feature>
<comment type="subcellular location">
    <subcellularLocation>
        <location evidence="1">Cell membrane</location>
        <topology evidence="1">Lipid-anchor</topology>
        <topology evidence="1">GPI-anchor</topology>
    </subcellularLocation>
</comment>